<dbReference type="InterPro" id="IPR020635">
    <property type="entry name" value="Tyr_kinase_cat_dom"/>
</dbReference>
<keyword evidence="8" id="KW-1185">Reference proteome</keyword>
<feature type="domain" description="Protein kinase" evidence="6">
    <location>
        <begin position="490"/>
        <end position="785"/>
    </location>
</feature>
<feature type="region of interest" description="Disordered" evidence="5">
    <location>
        <begin position="306"/>
        <end position="339"/>
    </location>
</feature>
<dbReference type="PROSITE" id="PS50011">
    <property type="entry name" value="PROTEIN_KINASE_DOM"/>
    <property type="match status" value="2"/>
</dbReference>
<dbReference type="InterPro" id="IPR001245">
    <property type="entry name" value="Ser-Thr/Tyr_kinase_cat_dom"/>
</dbReference>
<dbReference type="EMBL" id="WTPW01000001">
    <property type="protein sequence ID" value="KAF0562503.1"/>
    <property type="molecule type" value="Genomic_DNA"/>
</dbReference>
<dbReference type="Proteomes" id="UP000439903">
    <property type="component" value="Unassembled WGS sequence"/>
</dbReference>
<keyword evidence="4" id="KW-0067">ATP-binding</keyword>
<feature type="region of interest" description="Disordered" evidence="5">
    <location>
        <begin position="1"/>
        <end position="27"/>
    </location>
</feature>
<dbReference type="InterPro" id="IPR000719">
    <property type="entry name" value="Prot_kinase_dom"/>
</dbReference>
<dbReference type="PANTHER" id="PTHR44329:SF288">
    <property type="entry name" value="MITOGEN-ACTIVATED PROTEIN KINASE KINASE KINASE 20"/>
    <property type="match status" value="1"/>
</dbReference>
<evidence type="ECO:0000256" key="1">
    <source>
        <dbReference type="ARBA" id="ARBA00022679"/>
    </source>
</evidence>
<keyword evidence="2" id="KW-0547">Nucleotide-binding</keyword>
<dbReference type="PRINTS" id="PR00109">
    <property type="entry name" value="TYRKINASE"/>
</dbReference>
<keyword evidence="3 7" id="KW-0418">Kinase</keyword>
<keyword evidence="1" id="KW-0808">Transferase</keyword>
<reference evidence="7 8" key="1">
    <citation type="journal article" date="2019" name="Environ. Microbiol.">
        <title>At the nexus of three kingdoms: the genome of the mycorrhizal fungus Gigaspora margarita provides insights into plant, endobacterial and fungal interactions.</title>
        <authorList>
            <person name="Venice F."/>
            <person name="Ghignone S."/>
            <person name="Salvioli di Fossalunga A."/>
            <person name="Amselem J."/>
            <person name="Novero M."/>
            <person name="Xianan X."/>
            <person name="Sedzielewska Toro K."/>
            <person name="Morin E."/>
            <person name="Lipzen A."/>
            <person name="Grigoriev I.V."/>
            <person name="Henrissat B."/>
            <person name="Martin F.M."/>
            <person name="Bonfante P."/>
        </authorList>
    </citation>
    <scope>NUCLEOTIDE SEQUENCE [LARGE SCALE GENOMIC DNA]</scope>
    <source>
        <strain evidence="7 8">BEG34</strain>
    </source>
</reference>
<dbReference type="GO" id="GO:0005524">
    <property type="term" value="F:ATP binding"/>
    <property type="evidence" value="ECO:0007669"/>
    <property type="project" value="UniProtKB-KW"/>
</dbReference>
<dbReference type="OrthoDB" id="2426526at2759"/>
<dbReference type="GO" id="GO:0004713">
    <property type="term" value="F:protein tyrosine kinase activity"/>
    <property type="evidence" value="ECO:0007669"/>
    <property type="project" value="InterPro"/>
</dbReference>
<feature type="domain" description="Protein kinase" evidence="6">
    <location>
        <begin position="48"/>
        <end position="302"/>
    </location>
</feature>
<evidence type="ECO:0000256" key="5">
    <source>
        <dbReference type="SAM" id="MobiDB-lite"/>
    </source>
</evidence>
<dbReference type="GO" id="GO:0004674">
    <property type="term" value="F:protein serine/threonine kinase activity"/>
    <property type="evidence" value="ECO:0007669"/>
    <property type="project" value="TreeGrafter"/>
</dbReference>
<dbReference type="Gene3D" id="1.10.510.10">
    <property type="entry name" value="Transferase(Phosphotransferase) domain 1"/>
    <property type="match status" value="2"/>
</dbReference>
<sequence length="803" mass="92881">MSSSPAIPELIIENSHGKKRRHEEDEHDNRKIVKISTSFDCDIEFSELEVIKYISKGGFGIVYQKWWNKGKENEQIVAVKVVPSTNDTKTQQSERDFKREFYGLAQNPQTEEYCLVMQYANDGNLQDYLKEHQHRLDFQAKISLIKPILKGLEFLHDEDIIHRDLHSKNILIHNGNPLLADFGLSKSLLEINDGHISEVRGIQAYVDPNLLSESLNSNYTHTKLSDIYSFGVVMWQIYTCSLPFDGKNSKYLTMQLCFGKREKPVHGMPISYINIYEKCWNHNPSFRYSKISDILKDLHNIEQTPIYSEESKDKSPGSLNQMDTETIIKSPSNVESDSTKGMELSMSISEFFQSHKKFGQLVSDIENSYQAAQLNKKICRELYFCIDNARHNMNRLKCSIQDSNTPVALKDFMLFQQNVRNIKKFIENISNIRGLEIYIQKIDSVITLEKIKYEAAKLLLEFNESMSSLFQKQGFNQTQETEIENEYDEIEETTKAIQCDFKDVSTMFKVIKNVMNQLGNNPPENNEQTIIVNKINGNLQKIGGSIVFCKDFNLNRMKNICTQATFLKSLEGLPNIANFCRIIKAETSPQLIYFAKEWSECGNLKEFISQNGLNFQNKLSFALDICKGLVFLNAVQVLHRDIRSENIIVTNNTAKITNFDVSRLMSGESQKIYINRDNIRYSAPELLKREPSMQDSYDSRCEVYSFGTLIWEILNEKPPYKEYVDINELKEHILRNENADLKNSINKLSQEFSQEYKKIINKALDFERAIRPTICDMFKILHSVVNDDSMIIDERTHDIKSSS</sequence>
<comment type="caution">
    <text evidence="7">The sequence shown here is derived from an EMBL/GenBank/DDBJ whole genome shotgun (WGS) entry which is preliminary data.</text>
</comment>
<evidence type="ECO:0000313" key="8">
    <source>
        <dbReference type="Proteomes" id="UP000439903"/>
    </source>
</evidence>
<dbReference type="InterPro" id="IPR011009">
    <property type="entry name" value="Kinase-like_dom_sf"/>
</dbReference>
<evidence type="ECO:0000256" key="2">
    <source>
        <dbReference type="ARBA" id="ARBA00022741"/>
    </source>
</evidence>
<dbReference type="PANTHER" id="PTHR44329">
    <property type="entry name" value="SERINE/THREONINE-PROTEIN KINASE TNNI3K-RELATED"/>
    <property type="match status" value="1"/>
</dbReference>
<organism evidence="7 8">
    <name type="scientific">Gigaspora margarita</name>
    <dbReference type="NCBI Taxonomy" id="4874"/>
    <lineage>
        <taxon>Eukaryota</taxon>
        <taxon>Fungi</taxon>
        <taxon>Fungi incertae sedis</taxon>
        <taxon>Mucoromycota</taxon>
        <taxon>Glomeromycotina</taxon>
        <taxon>Glomeromycetes</taxon>
        <taxon>Diversisporales</taxon>
        <taxon>Gigasporaceae</taxon>
        <taxon>Gigaspora</taxon>
    </lineage>
</organism>
<evidence type="ECO:0000259" key="6">
    <source>
        <dbReference type="PROSITE" id="PS50011"/>
    </source>
</evidence>
<dbReference type="Pfam" id="PF07714">
    <property type="entry name" value="PK_Tyr_Ser-Thr"/>
    <property type="match status" value="2"/>
</dbReference>
<accession>A0A8H4EVR6</accession>
<gene>
    <name evidence="7" type="ORF">F8M41_000011</name>
</gene>
<dbReference type="SUPFAM" id="SSF56112">
    <property type="entry name" value="Protein kinase-like (PK-like)"/>
    <property type="match status" value="2"/>
</dbReference>
<feature type="compositionally biased region" description="Polar residues" evidence="5">
    <location>
        <begin position="317"/>
        <end position="336"/>
    </location>
</feature>
<name>A0A8H4EVR6_GIGMA</name>
<evidence type="ECO:0000313" key="7">
    <source>
        <dbReference type="EMBL" id="KAF0562503.1"/>
    </source>
</evidence>
<dbReference type="InterPro" id="IPR051681">
    <property type="entry name" value="Ser/Thr_Kinases-Pseudokinases"/>
</dbReference>
<dbReference type="AlphaFoldDB" id="A0A8H4EVR6"/>
<protein>
    <submittedName>
        <fullName evidence="7">Kinase-like protein</fullName>
    </submittedName>
</protein>
<dbReference type="SMART" id="SM00219">
    <property type="entry name" value="TyrKc"/>
    <property type="match status" value="1"/>
</dbReference>
<evidence type="ECO:0000256" key="4">
    <source>
        <dbReference type="ARBA" id="ARBA00022840"/>
    </source>
</evidence>
<evidence type="ECO:0000256" key="3">
    <source>
        <dbReference type="ARBA" id="ARBA00022777"/>
    </source>
</evidence>
<proteinExistence type="predicted"/>
<dbReference type="PROSITE" id="PS00109">
    <property type="entry name" value="PROTEIN_KINASE_TYR"/>
    <property type="match status" value="1"/>
</dbReference>
<dbReference type="InterPro" id="IPR008266">
    <property type="entry name" value="Tyr_kinase_AS"/>
</dbReference>